<dbReference type="Proteomes" id="UP001211173">
    <property type="component" value="Unassembled WGS sequence"/>
</dbReference>
<sequence length="179" mass="19507">MRYQIWDKKTDIFTPSGHKFTAAEWLARYPWADLPGVKMIITSGTINGGAAMEFQATVDRYMEMGADFSSCETDEDYLAAIEDFELHPPGADQPSIEERTAAALEAQVLMAMPEEAEPAVAKLSTMSVARTASATPTESAAFQRVKRNYERGLWSAALVSMAASRGQITSDEASTILNG</sequence>
<organism evidence="1 3">
    <name type="scientific">Flavonifractor plautii</name>
    <name type="common">Fusobacterium plautii</name>
    <dbReference type="NCBI Taxonomy" id="292800"/>
    <lineage>
        <taxon>Bacteria</taxon>
        <taxon>Bacillati</taxon>
        <taxon>Bacillota</taxon>
        <taxon>Clostridia</taxon>
        <taxon>Eubacteriales</taxon>
        <taxon>Oscillospiraceae</taxon>
        <taxon>Flavonifractor</taxon>
    </lineage>
</organism>
<reference evidence="1" key="1">
    <citation type="submission" date="2023-01" db="EMBL/GenBank/DDBJ databases">
        <title>Human gut microbiome strain richness.</title>
        <authorList>
            <person name="Chen-Liaw A."/>
        </authorList>
    </citation>
    <scope>NUCLEOTIDE SEQUENCE</scope>
    <source>
        <strain evidence="2">1001287st1_F4_1001285I_161205</strain>
        <strain evidence="1">2225st1_A6_2225SCRN_200828</strain>
    </source>
</reference>
<name>A0AAW6BV88_FLAPL</name>
<dbReference type="RefSeq" id="WP_195384035.1">
    <property type="nucleotide sequence ID" value="NZ_BAABXT010000001.1"/>
</dbReference>
<evidence type="ECO:0000313" key="3">
    <source>
        <dbReference type="Proteomes" id="UP001211006"/>
    </source>
</evidence>
<comment type="caution">
    <text evidence="1">The sequence shown here is derived from an EMBL/GenBank/DDBJ whole genome shotgun (WGS) entry which is preliminary data.</text>
</comment>
<evidence type="ECO:0000313" key="2">
    <source>
        <dbReference type="EMBL" id="MDB7933459.1"/>
    </source>
</evidence>
<evidence type="ECO:0000313" key="1">
    <source>
        <dbReference type="EMBL" id="MDB7904823.1"/>
    </source>
</evidence>
<proteinExistence type="predicted"/>
<protein>
    <submittedName>
        <fullName evidence="1">Uncharacterized protein</fullName>
    </submittedName>
</protein>
<dbReference type="EMBL" id="JAQLWV010000013">
    <property type="protein sequence ID" value="MDB7933459.1"/>
    <property type="molecule type" value="Genomic_DNA"/>
</dbReference>
<dbReference type="EMBL" id="JAQLWO010000002">
    <property type="protein sequence ID" value="MDB7904823.1"/>
    <property type="molecule type" value="Genomic_DNA"/>
</dbReference>
<gene>
    <name evidence="1" type="ORF">PND83_02410</name>
    <name evidence="2" type="ORF">PNE06_10290</name>
</gene>
<accession>A0AAW6BV88</accession>
<dbReference type="Proteomes" id="UP001211006">
    <property type="component" value="Unassembled WGS sequence"/>
</dbReference>
<dbReference type="AlphaFoldDB" id="A0AAW6BV88"/>